<reference evidence="12" key="1">
    <citation type="submission" date="2014-04" db="EMBL/GenBank/DDBJ databases">
        <title>Evolutionary Origins and Diversification of the Mycorrhizal Mutualists.</title>
        <authorList>
            <consortium name="DOE Joint Genome Institute"/>
            <consortium name="Mycorrhizal Genomics Consortium"/>
            <person name="Kohler A."/>
            <person name="Kuo A."/>
            <person name="Nagy L.G."/>
            <person name="Floudas D."/>
            <person name="Copeland A."/>
            <person name="Barry K.W."/>
            <person name="Cichocki N."/>
            <person name="Veneault-Fourrey C."/>
            <person name="LaButti K."/>
            <person name="Lindquist E.A."/>
            <person name="Lipzen A."/>
            <person name="Lundell T."/>
            <person name="Morin E."/>
            <person name="Murat C."/>
            <person name="Riley R."/>
            <person name="Ohm R."/>
            <person name="Sun H."/>
            <person name="Tunlid A."/>
            <person name="Henrissat B."/>
            <person name="Grigoriev I.V."/>
            <person name="Hibbett D.S."/>
            <person name="Martin F."/>
        </authorList>
    </citation>
    <scope>NUCLEOTIDE SEQUENCE [LARGE SCALE GENOMIC DNA]</scope>
    <source>
        <strain evidence="12">FD-334 SS-4</strain>
    </source>
</reference>
<feature type="region of interest" description="Disordered" evidence="10">
    <location>
        <begin position="1"/>
        <end position="55"/>
    </location>
</feature>
<keyword evidence="6 9" id="KW-1133">Transmembrane helix</keyword>
<keyword evidence="4 9" id="KW-0256">Endoplasmic reticulum</keyword>
<feature type="compositionally biased region" description="Polar residues" evidence="10">
    <location>
        <begin position="31"/>
        <end position="55"/>
    </location>
</feature>
<comment type="function">
    <text evidence="9">Has a role in transport between endoplasmic reticulum and Golgi.</text>
</comment>
<evidence type="ECO:0000256" key="8">
    <source>
        <dbReference type="ARBA" id="ARBA00023136"/>
    </source>
</evidence>
<comment type="subcellular location">
    <subcellularLocation>
        <location evidence="9">Endoplasmic reticulum membrane</location>
        <topology evidence="9">Multi-pass membrane protein</topology>
    </subcellularLocation>
    <subcellularLocation>
        <location evidence="9">Golgi apparatus membrane</location>
        <topology evidence="9">Multi-pass membrane protein</topology>
    </subcellularLocation>
</comment>
<dbReference type="Pfam" id="PF03878">
    <property type="entry name" value="YIF1"/>
    <property type="match status" value="1"/>
</dbReference>
<gene>
    <name evidence="11" type="ORF">HYPSUDRAFT_146276</name>
</gene>
<feature type="transmembrane region" description="Helical" evidence="9">
    <location>
        <begin position="198"/>
        <end position="218"/>
    </location>
</feature>
<evidence type="ECO:0000256" key="3">
    <source>
        <dbReference type="ARBA" id="ARBA00022692"/>
    </source>
</evidence>
<name>A0A0D2NLX6_HYPSF</name>
<feature type="transmembrane region" description="Helical" evidence="9">
    <location>
        <begin position="288"/>
        <end position="306"/>
    </location>
</feature>
<dbReference type="AlphaFoldDB" id="A0A0D2NLX6"/>
<organism evidence="11 12">
    <name type="scientific">Hypholoma sublateritium (strain FD-334 SS-4)</name>
    <dbReference type="NCBI Taxonomy" id="945553"/>
    <lineage>
        <taxon>Eukaryota</taxon>
        <taxon>Fungi</taxon>
        <taxon>Dikarya</taxon>
        <taxon>Basidiomycota</taxon>
        <taxon>Agaricomycotina</taxon>
        <taxon>Agaricomycetes</taxon>
        <taxon>Agaricomycetidae</taxon>
        <taxon>Agaricales</taxon>
        <taxon>Agaricineae</taxon>
        <taxon>Strophariaceae</taxon>
        <taxon>Hypholoma</taxon>
    </lineage>
</organism>
<comment type="similarity">
    <text evidence="1 9">Belongs to the YIF1 family.</text>
</comment>
<sequence length="357" mass="39476">MSQFGSHSPPPLRHPVPTHPAYIPEPPSTPASPQGYQRFSSSPAPGQQRPQQTQAYPTHVPAYTSPFQHSQPPMPPMAPPYQPGMNMHPMQPQNPAQQPVPQAMGSDFTAWGLDGATAQLGMQLGHSAVAAGQDYVQRNFGTMIPANNIKTYFNVSNSYVINKLRLLLFPWMHKSYFRRPRAQGEWLPPREDLNSPDLYIPVMAIFTYILLSTLHSGIAEHFSPLVLGESASRATAVVLLDFAFVKLGCYILNIPGSSQMVELIAYGGYKFVGIIFTLAAGFLGLKGMLWTIVFLYAFAANAFFLLRSLRAVVLPDASAAPTHATGTVTQAARRRRIVFLFLEALMQIFYMGWLVRI</sequence>
<dbReference type="GO" id="GO:0015031">
    <property type="term" value="P:protein transport"/>
    <property type="evidence" value="ECO:0007669"/>
    <property type="project" value="UniProtKB-KW"/>
</dbReference>
<proteinExistence type="inferred from homology"/>
<protein>
    <recommendedName>
        <fullName evidence="9">Protein YIF1</fullName>
    </recommendedName>
</protein>
<dbReference type="GO" id="GO:0005789">
    <property type="term" value="C:endoplasmic reticulum membrane"/>
    <property type="evidence" value="ECO:0007669"/>
    <property type="project" value="UniProtKB-SubCell"/>
</dbReference>
<evidence type="ECO:0000256" key="4">
    <source>
        <dbReference type="ARBA" id="ARBA00022824"/>
    </source>
</evidence>
<dbReference type="STRING" id="945553.A0A0D2NLX6"/>
<dbReference type="GO" id="GO:0006888">
    <property type="term" value="P:endoplasmic reticulum to Golgi vesicle-mediated transport"/>
    <property type="evidence" value="ECO:0007669"/>
    <property type="project" value="UniProtKB-UniRule"/>
</dbReference>
<dbReference type="PANTHER" id="PTHR14083">
    <property type="entry name" value="YIP1 INTERACTING FACTOR HOMOLOG YIF1 PROTEIN"/>
    <property type="match status" value="1"/>
</dbReference>
<feature type="transmembrane region" description="Helical" evidence="9">
    <location>
        <begin position="230"/>
        <end position="251"/>
    </location>
</feature>
<evidence type="ECO:0000256" key="7">
    <source>
        <dbReference type="ARBA" id="ARBA00023034"/>
    </source>
</evidence>
<evidence type="ECO:0000256" key="2">
    <source>
        <dbReference type="ARBA" id="ARBA00022448"/>
    </source>
</evidence>
<evidence type="ECO:0000256" key="10">
    <source>
        <dbReference type="SAM" id="MobiDB-lite"/>
    </source>
</evidence>
<dbReference type="GO" id="GO:0000139">
    <property type="term" value="C:Golgi membrane"/>
    <property type="evidence" value="ECO:0007669"/>
    <property type="project" value="UniProtKB-SubCell"/>
</dbReference>
<keyword evidence="5 9" id="KW-0653">Protein transport</keyword>
<keyword evidence="8 9" id="KW-0472">Membrane</keyword>
<evidence type="ECO:0000256" key="9">
    <source>
        <dbReference type="RuleBase" id="RU368073"/>
    </source>
</evidence>
<keyword evidence="12" id="KW-1185">Reference proteome</keyword>
<accession>A0A0D2NLX6</accession>
<keyword evidence="3 9" id="KW-0812">Transmembrane</keyword>
<evidence type="ECO:0000313" key="12">
    <source>
        <dbReference type="Proteomes" id="UP000054270"/>
    </source>
</evidence>
<dbReference type="Proteomes" id="UP000054270">
    <property type="component" value="Unassembled WGS sequence"/>
</dbReference>
<evidence type="ECO:0000256" key="1">
    <source>
        <dbReference type="ARBA" id="ARBA00009727"/>
    </source>
</evidence>
<evidence type="ECO:0000313" key="11">
    <source>
        <dbReference type="EMBL" id="KJA17676.1"/>
    </source>
</evidence>
<dbReference type="InterPro" id="IPR005578">
    <property type="entry name" value="Yif1_fam"/>
</dbReference>
<feature type="transmembrane region" description="Helical" evidence="9">
    <location>
        <begin position="263"/>
        <end position="282"/>
    </location>
</feature>
<evidence type="ECO:0000256" key="5">
    <source>
        <dbReference type="ARBA" id="ARBA00022927"/>
    </source>
</evidence>
<keyword evidence="7 9" id="KW-0333">Golgi apparatus</keyword>
<dbReference type="EMBL" id="KN817600">
    <property type="protein sequence ID" value="KJA17676.1"/>
    <property type="molecule type" value="Genomic_DNA"/>
</dbReference>
<keyword evidence="2 9" id="KW-0813">Transport</keyword>
<dbReference type="PANTHER" id="PTHR14083:SF0">
    <property type="entry name" value="YIP1D-INTERACTING FACTOR 1, ISOFORM C"/>
    <property type="match status" value="1"/>
</dbReference>
<dbReference type="GO" id="GO:0030134">
    <property type="term" value="C:COPII-coated ER to Golgi transport vesicle"/>
    <property type="evidence" value="ECO:0007669"/>
    <property type="project" value="TreeGrafter"/>
</dbReference>
<evidence type="ECO:0000256" key="6">
    <source>
        <dbReference type="ARBA" id="ARBA00022989"/>
    </source>
</evidence>
<feature type="compositionally biased region" description="Pro residues" evidence="10">
    <location>
        <begin position="8"/>
        <end position="30"/>
    </location>
</feature>
<feature type="transmembrane region" description="Helical" evidence="9">
    <location>
        <begin position="337"/>
        <end position="355"/>
    </location>
</feature>
<dbReference type="OMA" id="SGYKFVH"/>
<dbReference type="OrthoDB" id="337750at2759"/>
<dbReference type="GO" id="GO:0005793">
    <property type="term" value="C:endoplasmic reticulum-Golgi intermediate compartment"/>
    <property type="evidence" value="ECO:0007669"/>
    <property type="project" value="UniProtKB-UniRule"/>
</dbReference>